<dbReference type="EMBL" id="MU254259">
    <property type="protein sequence ID" value="KAG9241171.1"/>
    <property type="molecule type" value="Genomic_DNA"/>
</dbReference>
<feature type="compositionally biased region" description="Polar residues" evidence="1">
    <location>
        <begin position="277"/>
        <end position="287"/>
    </location>
</feature>
<feature type="compositionally biased region" description="Basic and acidic residues" evidence="1">
    <location>
        <begin position="224"/>
        <end position="260"/>
    </location>
</feature>
<accession>A0A9P8CDD1</accession>
<keyword evidence="2" id="KW-1133">Transmembrane helix</keyword>
<feature type="compositionally biased region" description="Polar residues" evidence="1">
    <location>
        <begin position="109"/>
        <end position="130"/>
    </location>
</feature>
<feature type="region of interest" description="Disordered" evidence="1">
    <location>
        <begin position="41"/>
        <end position="399"/>
    </location>
</feature>
<proteinExistence type="predicted"/>
<evidence type="ECO:0000256" key="2">
    <source>
        <dbReference type="SAM" id="Phobius"/>
    </source>
</evidence>
<evidence type="ECO:0000313" key="4">
    <source>
        <dbReference type="Proteomes" id="UP000887226"/>
    </source>
</evidence>
<evidence type="ECO:0000313" key="3">
    <source>
        <dbReference type="EMBL" id="KAG9241171.1"/>
    </source>
</evidence>
<protein>
    <submittedName>
        <fullName evidence="3">Uncharacterized protein</fullName>
    </submittedName>
</protein>
<feature type="compositionally biased region" description="Basic and acidic residues" evidence="1">
    <location>
        <begin position="41"/>
        <end position="77"/>
    </location>
</feature>
<organism evidence="3 4">
    <name type="scientific">Calycina marina</name>
    <dbReference type="NCBI Taxonomy" id="1763456"/>
    <lineage>
        <taxon>Eukaryota</taxon>
        <taxon>Fungi</taxon>
        <taxon>Dikarya</taxon>
        <taxon>Ascomycota</taxon>
        <taxon>Pezizomycotina</taxon>
        <taxon>Leotiomycetes</taxon>
        <taxon>Helotiales</taxon>
        <taxon>Pezizellaceae</taxon>
        <taxon>Calycina</taxon>
    </lineage>
</organism>
<feature type="compositionally biased region" description="Polar residues" evidence="1">
    <location>
        <begin position="139"/>
        <end position="148"/>
    </location>
</feature>
<dbReference type="OrthoDB" id="4207724at2759"/>
<feature type="compositionally biased region" description="Polar residues" evidence="1">
    <location>
        <begin position="303"/>
        <end position="316"/>
    </location>
</feature>
<comment type="caution">
    <text evidence="3">The sequence shown here is derived from an EMBL/GenBank/DDBJ whole genome shotgun (WGS) entry which is preliminary data.</text>
</comment>
<feature type="compositionally biased region" description="Basic and acidic residues" evidence="1">
    <location>
        <begin position="90"/>
        <end position="100"/>
    </location>
</feature>
<gene>
    <name evidence="3" type="ORF">BJ878DRAFT_245907</name>
</gene>
<dbReference type="AlphaFoldDB" id="A0A9P8CDD1"/>
<evidence type="ECO:0000256" key="1">
    <source>
        <dbReference type="SAM" id="MobiDB-lite"/>
    </source>
</evidence>
<keyword evidence="4" id="KW-1185">Reference proteome</keyword>
<reference evidence="3" key="1">
    <citation type="journal article" date="2021" name="IMA Fungus">
        <title>Genomic characterization of three marine fungi, including Emericellopsis atlantica sp. nov. with signatures of a generalist lifestyle and marine biomass degradation.</title>
        <authorList>
            <person name="Hagestad O.C."/>
            <person name="Hou L."/>
            <person name="Andersen J.H."/>
            <person name="Hansen E.H."/>
            <person name="Altermark B."/>
            <person name="Li C."/>
            <person name="Kuhnert E."/>
            <person name="Cox R.J."/>
            <person name="Crous P.W."/>
            <person name="Spatafora J.W."/>
            <person name="Lail K."/>
            <person name="Amirebrahimi M."/>
            <person name="Lipzen A."/>
            <person name="Pangilinan J."/>
            <person name="Andreopoulos W."/>
            <person name="Hayes R.D."/>
            <person name="Ng V."/>
            <person name="Grigoriev I.V."/>
            <person name="Jackson S.A."/>
            <person name="Sutton T.D.S."/>
            <person name="Dobson A.D.W."/>
            <person name="Rama T."/>
        </authorList>
    </citation>
    <scope>NUCLEOTIDE SEQUENCE</scope>
    <source>
        <strain evidence="3">TRa3180A</strain>
    </source>
</reference>
<dbReference type="Proteomes" id="UP000887226">
    <property type="component" value="Unassembled WGS sequence"/>
</dbReference>
<name>A0A9P8CDD1_9HELO</name>
<feature type="transmembrane region" description="Helical" evidence="2">
    <location>
        <begin position="6"/>
        <end position="22"/>
    </location>
</feature>
<keyword evidence="2" id="KW-0472">Membrane</keyword>
<sequence>MPSTIVTVGGWVFMVVAGAVIYRTSRKAGKRVALNAAELRREKAKLARENTVVEKHTKSEKSEKKTEKKPKQNKAPDSEPAWLSNDAVEVDPREELDNKAFAKRLQSVKAGTTLKQAATTAGRQKSVKQSRAQEKEVSSDNTAPSSNAGGDADDDQSPINSPKFGATEDHSSVGGGVSDMLEAPGPGPKVLKVTSPTNPAPANKQKTVAAAAPVMTKKQRQNQKKSEEASLAKADAEKERKKQEEKQRRTAREAEGRAAKDGSSFLASKAPAASVWTPGSSNGNVASKTELLDTYETAPKAEASTTASSEEWQNLPSEEEQLKRAMEESSDWQEVLDKKKKNKTAKPIGESKDAVASVSSEGEQSDKKPKKKPAPTPLQKTNTQNANPFRAVQDTEWEV</sequence>
<keyword evidence="2" id="KW-0812">Transmembrane</keyword>